<evidence type="ECO:0000256" key="1">
    <source>
        <dbReference type="ARBA" id="ARBA00023015"/>
    </source>
</evidence>
<dbReference type="RefSeq" id="XP_035350601.1">
    <property type="nucleotide sequence ID" value="XM_035494708.1"/>
</dbReference>
<evidence type="ECO:0000256" key="3">
    <source>
        <dbReference type="ARBA" id="ARBA00023163"/>
    </source>
</evidence>
<keyword evidence="1" id="KW-0805">Transcription regulation</keyword>
<accession>A0A7H8REI3</accession>
<dbReference type="InterPro" id="IPR036864">
    <property type="entry name" value="Zn2-C6_fun-type_DNA-bd_sf"/>
</dbReference>
<dbReference type="InterPro" id="IPR052783">
    <property type="entry name" value="Metabolic/Drug-Res_Regulator"/>
</dbReference>
<dbReference type="SUPFAM" id="SSF57701">
    <property type="entry name" value="Zn2/Cys6 DNA-binding domain"/>
    <property type="match status" value="1"/>
</dbReference>
<dbReference type="GO" id="GO:0003677">
    <property type="term" value="F:DNA binding"/>
    <property type="evidence" value="ECO:0007669"/>
    <property type="project" value="UniProtKB-KW"/>
</dbReference>
<dbReference type="PANTHER" id="PTHR47655:SF3">
    <property type="entry name" value="ZN(II)2CYS6 TRANSCRIPTION FACTOR (EUROFUNG)"/>
    <property type="match status" value="1"/>
</dbReference>
<name>A0A7H8REI3_TALRU</name>
<protein>
    <recommendedName>
        <fullName evidence="6">Zn(2)-C6 fungal-type domain-containing protein</fullName>
    </recommendedName>
</protein>
<evidence type="ECO:0000256" key="2">
    <source>
        <dbReference type="ARBA" id="ARBA00023125"/>
    </source>
</evidence>
<dbReference type="KEGG" id="trg:TRUGW13939_11602"/>
<keyword evidence="3" id="KW-0804">Transcription</keyword>
<dbReference type="OrthoDB" id="4151048at2759"/>
<dbReference type="PROSITE" id="PS00463">
    <property type="entry name" value="ZN2_CY6_FUNGAL_1"/>
    <property type="match status" value="1"/>
</dbReference>
<reference evidence="8" key="1">
    <citation type="submission" date="2020-06" db="EMBL/GenBank/DDBJ databases">
        <title>A chromosome-scale genome assembly of Talaromyces rugulosus W13939.</title>
        <authorList>
            <person name="Wang B."/>
            <person name="Guo L."/>
            <person name="Ye K."/>
            <person name="Wang L."/>
        </authorList>
    </citation>
    <scope>NUCLEOTIDE SEQUENCE [LARGE SCALE GENOMIC DNA]</scope>
    <source>
        <strain evidence="8">W13939</strain>
    </source>
</reference>
<evidence type="ECO:0000256" key="4">
    <source>
        <dbReference type="ARBA" id="ARBA00023242"/>
    </source>
</evidence>
<dbReference type="InterPro" id="IPR001138">
    <property type="entry name" value="Zn2Cys6_DnaBD"/>
</dbReference>
<dbReference type="PANTHER" id="PTHR47655">
    <property type="entry name" value="QUINIC ACID UTILIZATION ACTIVATOR"/>
    <property type="match status" value="1"/>
</dbReference>
<evidence type="ECO:0000313" key="7">
    <source>
        <dbReference type="EMBL" id="QKX64428.1"/>
    </source>
</evidence>
<evidence type="ECO:0000259" key="6">
    <source>
        <dbReference type="PROSITE" id="PS50048"/>
    </source>
</evidence>
<feature type="compositionally biased region" description="Polar residues" evidence="5">
    <location>
        <begin position="152"/>
        <end position="161"/>
    </location>
</feature>
<feature type="compositionally biased region" description="Low complexity" evidence="5">
    <location>
        <begin position="170"/>
        <end position="180"/>
    </location>
</feature>
<dbReference type="PROSITE" id="PS50048">
    <property type="entry name" value="ZN2_CY6_FUNGAL_2"/>
    <property type="match status" value="1"/>
</dbReference>
<dbReference type="GO" id="GO:0008270">
    <property type="term" value="F:zinc ion binding"/>
    <property type="evidence" value="ECO:0007669"/>
    <property type="project" value="InterPro"/>
</dbReference>
<dbReference type="AlphaFoldDB" id="A0A7H8REI3"/>
<feature type="domain" description="Zn(2)-C6 fungal-type" evidence="6">
    <location>
        <begin position="27"/>
        <end position="56"/>
    </location>
</feature>
<dbReference type="GeneID" id="55999079"/>
<keyword evidence="4" id="KW-0539">Nucleus</keyword>
<dbReference type="GO" id="GO:0000981">
    <property type="term" value="F:DNA-binding transcription factor activity, RNA polymerase II-specific"/>
    <property type="evidence" value="ECO:0007669"/>
    <property type="project" value="InterPro"/>
</dbReference>
<evidence type="ECO:0000313" key="8">
    <source>
        <dbReference type="Proteomes" id="UP000509510"/>
    </source>
</evidence>
<organism evidence="7 8">
    <name type="scientific">Talaromyces rugulosus</name>
    <name type="common">Penicillium rugulosum</name>
    <dbReference type="NCBI Taxonomy" id="121627"/>
    <lineage>
        <taxon>Eukaryota</taxon>
        <taxon>Fungi</taxon>
        <taxon>Dikarya</taxon>
        <taxon>Ascomycota</taxon>
        <taxon>Pezizomycotina</taxon>
        <taxon>Eurotiomycetes</taxon>
        <taxon>Eurotiomycetidae</taxon>
        <taxon>Eurotiales</taxon>
        <taxon>Trichocomaceae</taxon>
        <taxon>Talaromyces</taxon>
        <taxon>Talaromyces sect. Islandici</taxon>
    </lineage>
</organism>
<dbReference type="SMART" id="SM00066">
    <property type="entry name" value="GAL4"/>
    <property type="match status" value="1"/>
</dbReference>
<keyword evidence="8" id="KW-1185">Reference proteome</keyword>
<sequence>MTARQSTPSSEHSAHSDSNVRKRVCKACDRCRLKKSKCDGSSPCGRCRADNAICVFGERKKTHDKVYPKGYVEMLEQQQVWLVNGLQELYRRAQDNEGWTGEALKLEPNGHPLTHDLLTRLGALDHTKGEHFEENPETMQQDLWRQNNTGFMQRQESSDGSSDVAHSPINNETNNKNNNNRGSRFADAFSRHQLPPTPPSYSPSSRTQQLSIKAEAQTPIMPTLAHNNQGFAMPQHGGVNPMALQQQGGQQGWTGGNELNSFDDIDMLGNQYTLFDDQIQATGASPMYGRQMSINCLPPSMLFDPNDDFNQYFNPNTEIPSL</sequence>
<dbReference type="EMBL" id="CP055903">
    <property type="protein sequence ID" value="QKX64428.1"/>
    <property type="molecule type" value="Genomic_DNA"/>
</dbReference>
<keyword evidence="2" id="KW-0238">DNA-binding</keyword>
<proteinExistence type="predicted"/>
<dbReference type="CDD" id="cd00067">
    <property type="entry name" value="GAL4"/>
    <property type="match status" value="1"/>
</dbReference>
<dbReference type="Gene3D" id="4.10.240.10">
    <property type="entry name" value="Zn(2)-C6 fungal-type DNA-binding domain"/>
    <property type="match status" value="1"/>
</dbReference>
<feature type="region of interest" description="Disordered" evidence="5">
    <location>
        <begin position="152"/>
        <end position="211"/>
    </location>
</feature>
<evidence type="ECO:0000256" key="5">
    <source>
        <dbReference type="SAM" id="MobiDB-lite"/>
    </source>
</evidence>
<dbReference type="FunFam" id="4.10.240.10:FF:000013">
    <property type="entry name" value="C6 transcription factor, putative"/>
    <property type="match status" value="1"/>
</dbReference>
<dbReference type="Pfam" id="PF00172">
    <property type="entry name" value="Zn_clus"/>
    <property type="match status" value="1"/>
</dbReference>
<gene>
    <name evidence="7" type="ORF">TRUGW13939_11602</name>
</gene>
<dbReference type="Proteomes" id="UP000509510">
    <property type="component" value="Chromosome VI"/>
</dbReference>